<evidence type="ECO:0000256" key="1">
    <source>
        <dbReference type="SAM" id="MobiDB-lite"/>
    </source>
</evidence>
<gene>
    <name evidence="2" type="ORF">DCAR_0521902</name>
</gene>
<dbReference type="Proteomes" id="UP000077755">
    <property type="component" value="Chromosome 5"/>
</dbReference>
<evidence type="ECO:0000313" key="2">
    <source>
        <dbReference type="EMBL" id="WOH02513.1"/>
    </source>
</evidence>
<evidence type="ECO:0000313" key="3">
    <source>
        <dbReference type="Proteomes" id="UP000077755"/>
    </source>
</evidence>
<dbReference type="EMBL" id="CP093347">
    <property type="protein sequence ID" value="WOH02513.1"/>
    <property type="molecule type" value="Genomic_DNA"/>
</dbReference>
<dbReference type="PANTHER" id="PTHR33527:SF28">
    <property type="entry name" value="GB|AAD43168.1"/>
    <property type="match status" value="1"/>
</dbReference>
<reference evidence="2" key="1">
    <citation type="journal article" date="2016" name="Nat. Genet.">
        <title>A high-quality carrot genome assembly provides new insights into carotenoid accumulation and asterid genome evolution.</title>
        <authorList>
            <person name="Iorizzo M."/>
            <person name="Ellison S."/>
            <person name="Senalik D."/>
            <person name="Zeng P."/>
            <person name="Satapoomin P."/>
            <person name="Huang J."/>
            <person name="Bowman M."/>
            <person name="Iovene M."/>
            <person name="Sanseverino W."/>
            <person name="Cavagnaro P."/>
            <person name="Yildiz M."/>
            <person name="Macko-Podgorni A."/>
            <person name="Moranska E."/>
            <person name="Grzebelus E."/>
            <person name="Grzebelus D."/>
            <person name="Ashrafi H."/>
            <person name="Zheng Z."/>
            <person name="Cheng S."/>
            <person name="Spooner D."/>
            <person name="Van Deynze A."/>
            <person name="Simon P."/>
        </authorList>
    </citation>
    <scope>NUCLEOTIDE SEQUENCE</scope>
    <source>
        <tissue evidence="2">Leaf</tissue>
    </source>
</reference>
<protein>
    <submittedName>
        <fullName evidence="2">Uncharacterized protein</fullName>
    </submittedName>
</protein>
<accession>A0A164ZGL2</accession>
<proteinExistence type="predicted"/>
<reference evidence="2" key="2">
    <citation type="submission" date="2022-03" db="EMBL/GenBank/DDBJ databases">
        <title>Draft title - Genomic analysis of global carrot germplasm unveils the trajectory of domestication and the origin of high carotenoid orange carrot.</title>
        <authorList>
            <person name="Iorizzo M."/>
            <person name="Ellison S."/>
            <person name="Senalik D."/>
            <person name="Macko-Podgorni A."/>
            <person name="Grzebelus D."/>
            <person name="Bostan H."/>
            <person name="Rolling W."/>
            <person name="Curaba J."/>
            <person name="Simon P."/>
        </authorList>
    </citation>
    <scope>NUCLEOTIDE SEQUENCE</scope>
    <source>
        <tissue evidence="2">Leaf</tissue>
    </source>
</reference>
<name>A0A164ZGL2_DAUCS</name>
<keyword evidence="3" id="KW-1185">Reference proteome</keyword>
<feature type="region of interest" description="Disordered" evidence="1">
    <location>
        <begin position="198"/>
        <end position="221"/>
    </location>
</feature>
<dbReference type="Gramene" id="KZM95897">
    <property type="protein sequence ID" value="KZM95897"/>
    <property type="gene ID" value="DCAR_019139"/>
</dbReference>
<dbReference type="AlphaFoldDB" id="A0A164ZGL2"/>
<organism evidence="2 3">
    <name type="scientific">Daucus carota subsp. sativus</name>
    <name type="common">Carrot</name>
    <dbReference type="NCBI Taxonomy" id="79200"/>
    <lineage>
        <taxon>Eukaryota</taxon>
        <taxon>Viridiplantae</taxon>
        <taxon>Streptophyta</taxon>
        <taxon>Embryophyta</taxon>
        <taxon>Tracheophyta</taxon>
        <taxon>Spermatophyta</taxon>
        <taxon>Magnoliopsida</taxon>
        <taxon>eudicotyledons</taxon>
        <taxon>Gunneridae</taxon>
        <taxon>Pentapetalae</taxon>
        <taxon>asterids</taxon>
        <taxon>campanulids</taxon>
        <taxon>Apiales</taxon>
        <taxon>Apiaceae</taxon>
        <taxon>Apioideae</taxon>
        <taxon>Scandiceae</taxon>
        <taxon>Daucinae</taxon>
        <taxon>Daucus</taxon>
        <taxon>Daucus sect. Daucus</taxon>
    </lineage>
</organism>
<sequence length="294" mass="33972">MAFPNTLFPLISFNTVVSDQEYRLFHSIDIKLIKTLIRRLGRNHFGAIINVVAFLLWLERSRLCVNAVYKLGNLYWPDFMVDMLANQVLALLEWLENSTLDCEMRGDISMIMKLCDQQIGFVELHQRSFEIFQEMTKIVQEMRQRAFEHEFGVGFGQFSHFKGVNHFGVRSIPHPQELQTINNGKGLVVGPRAELHKMRSNQGQEMGRTSGAGSQTKHPGRRPISEHLLSVLLSGINVTEEETNVHYDDRTVFLTFSRGYPVNGHELWNYFTSLELKFMLKYLYLFDLIIIIGA</sequence>
<dbReference type="PANTHER" id="PTHR33527">
    <property type="entry name" value="OS07G0274300 PROTEIN"/>
    <property type="match status" value="1"/>
</dbReference>